<dbReference type="Gene3D" id="3.40.50.1820">
    <property type="entry name" value="alpha/beta hydrolase"/>
    <property type="match status" value="1"/>
</dbReference>
<dbReference type="PRINTS" id="PR00412">
    <property type="entry name" value="EPOXHYDRLASE"/>
</dbReference>
<dbReference type="InterPro" id="IPR000073">
    <property type="entry name" value="AB_hydrolase_1"/>
</dbReference>
<proteinExistence type="predicted"/>
<evidence type="ECO:0000313" key="2">
    <source>
        <dbReference type="EMBL" id="TDL44952.1"/>
    </source>
</evidence>
<dbReference type="Proteomes" id="UP000295633">
    <property type="component" value="Unassembled WGS sequence"/>
</dbReference>
<dbReference type="RefSeq" id="WP_133398260.1">
    <property type="nucleotide sequence ID" value="NZ_SMZX01000001.1"/>
</dbReference>
<dbReference type="Pfam" id="PF12697">
    <property type="entry name" value="Abhydrolase_6"/>
    <property type="match status" value="1"/>
</dbReference>
<organism evidence="2 3">
    <name type="scientific">Microbacterium oleivorans</name>
    <dbReference type="NCBI Taxonomy" id="273677"/>
    <lineage>
        <taxon>Bacteria</taxon>
        <taxon>Bacillati</taxon>
        <taxon>Actinomycetota</taxon>
        <taxon>Actinomycetes</taxon>
        <taxon>Micrococcales</taxon>
        <taxon>Microbacteriaceae</taxon>
        <taxon>Microbacterium</taxon>
    </lineage>
</organism>
<feature type="domain" description="AB hydrolase-1" evidence="1">
    <location>
        <begin position="23"/>
        <end position="265"/>
    </location>
</feature>
<evidence type="ECO:0000259" key="1">
    <source>
        <dbReference type="Pfam" id="PF12697"/>
    </source>
</evidence>
<sequence>MVEKLQVEGGEIAFDVVGQGPLVVLAHGMGDTRHSYRFVVPALVAAGFRVANVDIRGCGESSATWASYSRGDIAGDLLAVIRHLGGPAVIIGQSISGGAATVAAARAPQDVVGAIELAPFTRAQRFDLLGMLRHARHRKGMTHLATMMLRGSVPAWLRYLDLAIPRKPADWPQEQARIAGHLGDPARMASLRAMGQTSPADAGELLPHVTVPILVVMGTADPDWADPRAEGEGVIAALRPGIGRLAIIDGAGHYPHVERPGEVVELAVPFLRSVFSTRTGPADA</sequence>
<protein>
    <submittedName>
        <fullName evidence="2">Alpha/beta hydrolase</fullName>
    </submittedName>
</protein>
<dbReference type="SUPFAM" id="SSF53474">
    <property type="entry name" value="alpha/beta-Hydrolases"/>
    <property type="match status" value="1"/>
</dbReference>
<gene>
    <name evidence="2" type="ORF">E2R54_00210</name>
</gene>
<dbReference type="PANTHER" id="PTHR43798">
    <property type="entry name" value="MONOACYLGLYCEROL LIPASE"/>
    <property type="match status" value="1"/>
</dbReference>
<dbReference type="AlphaFoldDB" id="A0A4R5YKB9"/>
<dbReference type="STRING" id="273677.BW34_02799"/>
<reference evidence="2 3" key="1">
    <citation type="submission" date="2019-03" db="EMBL/GenBank/DDBJ databases">
        <title>Genome Sequencing and Assembly of Various Microbes Isolated from Partially Reclaimed Soil and Acid Mine Drainage (AMD) Site.</title>
        <authorList>
            <person name="Steinbock B."/>
            <person name="Bechtold R."/>
            <person name="Sevigny J.L."/>
            <person name="Thomas D."/>
            <person name="Cuthill L.R."/>
            <person name="Aveiro Johannsen E.J."/>
            <person name="Thomas K."/>
            <person name="Ghosh A."/>
        </authorList>
    </citation>
    <scope>NUCLEOTIDE SEQUENCE [LARGE SCALE GENOMIC DNA]</scope>
    <source>
        <strain evidence="2 3">F-B2</strain>
    </source>
</reference>
<keyword evidence="2" id="KW-0378">Hydrolase</keyword>
<dbReference type="PANTHER" id="PTHR43798:SF33">
    <property type="entry name" value="HYDROLASE, PUTATIVE (AFU_ORTHOLOGUE AFUA_2G14860)-RELATED"/>
    <property type="match status" value="1"/>
</dbReference>
<dbReference type="InterPro" id="IPR029058">
    <property type="entry name" value="AB_hydrolase_fold"/>
</dbReference>
<dbReference type="EMBL" id="SMZX01000001">
    <property type="protein sequence ID" value="TDL44952.1"/>
    <property type="molecule type" value="Genomic_DNA"/>
</dbReference>
<dbReference type="InterPro" id="IPR050266">
    <property type="entry name" value="AB_hydrolase_sf"/>
</dbReference>
<dbReference type="GO" id="GO:0016020">
    <property type="term" value="C:membrane"/>
    <property type="evidence" value="ECO:0007669"/>
    <property type="project" value="TreeGrafter"/>
</dbReference>
<comment type="caution">
    <text evidence="2">The sequence shown here is derived from an EMBL/GenBank/DDBJ whole genome shotgun (WGS) entry which is preliminary data.</text>
</comment>
<name>A0A4R5YKB9_9MICO</name>
<dbReference type="InterPro" id="IPR000639">
    <property type="entry name" value="Epox_hydrolase-like"/>
</dbReference>
<accession>A0A4R5YKB9</accession>
<dbReference type="GO" id="GO:0016787">
    <property type="term" value="F:hydrolase activity"/>
    <property type="evidence" value="ECO:0007669"/>
    <property type="project" value="UniProtKB-KW"/>
</dbReference>
<evidence type="ECO:0000313" key="3">
    <source>
        <dbReference type="Proteomes" id="UP000295633"/>
    </source>
</evidence>